<dbReference type="InParanoid" id="W2RVN9"/>
<reference evidence="6 7" key="1">
    <citation type="submission" date="2013-03" db="EMBL/GenBank/DDBJ databases">
        <title>The Genome Sequence of Phialophora europaea CBS 101466.</title>
        <authorList>
            <consortium name="The Broad Institute Genomics Platform"/>
            <person name="Cuomo C."/>
            <person name="de Hoog S."/>
            <person name="Gorbushina A."/>
            <person name="Walker B."/>
            <person name="Young S.K."/>
            <person name="Zeng Q."/>
            <person name="Gargeya S."/>
            <person name="Fitzgerald M."/>
            <person name="Haas B."/>
            <person name="Abouelleil A."/>
            <person name="Allen A.W."/>
            <person name="Alvarado L."/>
            <person name="Arachchi H.M."/>
            <person name="Berlin A.M."/>
            <person name="Chapman S.B."/>
            <person name="Gainer-Dewar J."/>
            <person name="Goldberg J."/>
            <person name="Griggs A."/>
            <person name="Gujja S."/>
            <person name="Hansen M."/>
            <person name="Howarth C."/>
            <person name="Imamovic A."/>
            <person name="Ireland A."/>
            <person name="Larimer J."/>
            <person name="McCowan C."/>
            <person name="Murphy C."/>
            <person name="Pearson M."/>
            <person name="Poon T.W."/>
            <person name="Priest M."/>
            <person name="Roberts A."/>
            <person name="Saif S."/>
            <person name="Shea T."/>
            <person name="Sisk P."/>
            <person name="Sykes S."/>
            <person name="Wortman J."/>
            <person name="Nusbaum C."/>
            <person name="Birren B."/>
        </authorList>
    </citation>
    <scope>NUCLEOTIDE SEQUENCE [LARGE SCALE GENOMIC DNA]</scope>
    <source>
        <strain evidence="6 7">CBS 101466</strain>
    </source>
</reference>
<evidence type="ECO:0000259" key="5">
    <source>
        <dbReference type="Pfam" id="PF04438"/>
    </source>
</evidence>
<feature type="compositionally biased region" description="Basic and acidic residues" evidence="4">
    <location>
        <begin position="219"/>
        <end position="233"/>
    </location>
</feature>
<evidence type="ECO:0000256" key="1">
    <source>
        <dbReference type="ARBA" id="ARBA00022723"/>
    </source>
</evidence>
<proteinExistence type="predicted"/>
<dbReference type="PANTHER" id="PTHR13093">
    <property type="entry name" value="ZINC FINGER HIT DOMAIN CONTAINING PROTEIN 1"/>
    <property type="match status" value="1"/>
</dbReference>
<dbReference type="eggNOG" id="ENOG502SR3R">
    <property type="taxonomic scope" value="Eukaryota"/>
</dbReference>
<accession>W2RVN9</accession>
<dbReference type="GO" id="GO:0008270">
    <property type="term" value="F:zinc ion binding"/>
    <property type="evidence" value="ECO:0007669"/>
    <property type="project" value="UniProtKB-KW"/>
</dbReference>
<organism evidence="6 7">
    <name type="scientific">Cyphellophora europaea (strain CBS 101466)</name>
    <name type="common">Phialophora europaea</name>
    <dbReference type="NCBI Taxonomy" id="1220924"/>
    <lineage>
        <taxon>Eukaryota</taxon>
        <taxon>Fungi</taxon>
        <taxon>Dikarya</taxon>
        <taxon>Ascomycota</taxon>
        <taxon>Pezizomycotina</taxon>
        <taxon>Eurotiomycetes</taxon>
        <taxon>Chaetothyriomycetidae</taxon>
        <taxon>Chaetothyriales</taxon>
        <taxon>Cyphellophoraceae</taxon>
        <taxon>Cyphellophora</taxon>
    </lineage>
</organism>
<sequence>MPLIEVLPLHHPTRSQPGWAYILDTATSSTAHQQPSGNRKRARIDAASSAAHISAKQQKAIEQRLKDLDKENWKDAVVPVPKRERGGDGAGAGATTKKMTSNVRRILGYNRAFAHYLADEEAALAAGGGGFQGTWGSGLSTSANAGGGAAGSGSGAAVGGGRRGDDKRKSTGAAAAAAGKTSAAAAAATGTKGRGRAKVEPKAEVKTEQQEQQQDDGDAEMKDAQGAPEHDASADSTSAASVANEAQPQPPIKPRYSPALDADPLLKTVNLPAKPSARVMAALLAEPPLSYAAARATPLDPDRQTPRRHFCVVCGYWGKVRCKKCGERTCGLLECWKGHEEGGCAAGY</sequence>
<keyword evidence="2" id="KW-0863">Zinc-finger</keyword>
<evidence type="ECO:0000256" key="4">
    <source>
        <dbReference type="SAM" id="MobiDB-lite"/>
    </source>
</evidence>
<feature type="compositionally biased region" description="Low complexity" evidence="4">
    <location>
        <begin position="171"/>
        <end position="191"/>
    </location>
</feature>
<dbReference type="InterPro" id="IPR007529">
    <property type="entry name" value="Znf_HIT"/>
</dbReference>
<keyword evidence="1" id="KW-0479">Metal-binding</keyword>
<dbReference type="InterPro" id="IPR039723">
    <property type="entry name" value="Vps71/ZNHIT1"/>
</dbReference>
<dbReference type="GO" id="GO:0005634">
    <property type="term" value="C:nucleus"/>
    <property type="evidence" value="ECO:0007669"/>
    <property type="project" value="UniProtKB-ARBA"/>
</dbReference>
<dbReference type="VEuPathDB" id="FungiDB:HMPREF1541_06059"/>
<dbReference type="EMBL" id="KB822721">
    <property type="protein sequence ID" value="ETN39833.1"/>
    <property type="molecule type" value="Genomic_DNA"/>
</dbReference>
<dbReference type="GeneID" id="19973398"/>
<name>W2RVN9_CYPE1</name>
<evidence type="ECO:0000313" key="7">
    <source>
        <dbReference type="Proteomes" id="UP000030752"/>
    </source>
</evidence>
<dbReference type="AlphaFoldDB" id="W2RVN9"/>
<feature type="region of interest" description="Disordered" evidence="4">
    <location>
        <begin position="144"/>
        <end position="260"/>
    </location>
</feature>
<dbReference type="HOGENOM" id="CLU_034747_0_0_1"/>
<dbReference type="CDD" id="cd21437">
    <property type="entry name" value="zf-HIT_ZNHIT1_like"/>
    <property type="match status" value="1"/>
</dbReference>
<keyword evidence="3" id="KW-0862">Zinc</keyword>
<dbReference type="OrthoDB" id="74807at2759"/>
<evidence type="ECO:0000313" key="6">
    <source>
        <dbReference type="EMBL" id="ETN39833.1"/>
    </source>
</evidence>
<feature type="compositionally biased region" description="Basic and acidic residues" evidence="4">
    <location>
        <begin position="197"/>
        <end position="209"/>
    </location>
</feature>
<dbReference type="GO" id="GO:0006338">
    <property type="term" value="P:chromatin remodeling"/>
    <property type="evidence" value="ECO:0007669"/>
    <property type="project" value="InterPro"/>
</dbReference>
<protein>
    <recommendedName>
        <fullName evidence="5">HIT-type domain-containing protein</fullName>
    </recommendedName>
</protein>
<feature type="domain" description="HIT-type" evidence="5">
    <location>
        <begin position="307"/>
        <end position="332"/>
    </location>
</feature>
<gene>
    <name evidence="6" type="ORF">HMPREF1541_06059</name>
</gene>
<keyword evidence="7" id="KW-1185">Reference proteome</keyword>
<dbReference type="Pfam" id="PF04438">
    <property type="entry name" value="zf-HIT"/>
    <property type="match status" value="1"/>
</dbReference>
<dbReference type="Proteomes" id="UP000030752">
    <property type="component" value="Unassembled WGS sequence"/>
</dbReference>
<evidence type="ECO:0000256" key="3">
    <source>
        <dbReference type="ARBA" id="ARBA00022833"/>
    </source>
</evidence>
<feature type="compositionally biased region" description="Gly residues" evidence="4">
    <location>
        <begin position="145"/>
        <end position="161"/>
    </location>
</feature>
<dbReference type="STRING" id="1220924.W2RVN9"/>
<evidence type="ECO:0000256" key="2">
    <source>
        <dbReference type="ARBA" id="ARBA00022771"/>
    </source>
</evidence>
<dbReference type="RefSeq" id="XP_008718618.1">
    <property type="nucleotide sequence ID" value="XM_008720396.1"/>
</dbReference>